<keyword evidence="7" id="KW-0460">Magnesium</keyword>
<dbReference type="InterPro" id="IPR053378">
    <property type="entry name" value="Prenyl_diphosphate_synthase"/>
</dbReference>
<evidence type="ECO:0000256" key="7">
    <source>
        <dbReference type="ARBA" id="ARBA00022842"/>
    </source>
</evidence>
<comment type="similarity">
    <text evidence="2 12">Belongs to the FPP/GGPP synthase family.</text>
</comment>
<reference evidence="13" key="1">
    <citation type="journal article" date="2021" name="PeerJ">
        <title>Extensive microbial diversity within the chicken gut microbiome revealed by metagenomics and culture.</title>
        <authorList>
            <person name="Gilroy R."/>
            <person name="Ravi A."/>
            <person name="Getino M."/>
            <person name="Pursley I."/>
            <person name="Horton D.L."/>
            <person name="Alikhan N.F."/>
            <person name="Baker D."/>
            <person name="Gharbi K."/>
            <person name="Hall N."/>
            <person name="Watson M."/>
            <person name="Adriaenssens E.M."/>
            <person name="Foster-Nyarko E."/>
            <person name="Jarju S."/>
            <person name="Secka A."/>
            <person name="Antonio M."/>
            <person name="Oren A."/>
            <person name="Chaudhuri R.R."/>
            <person name="La Ragione R."/>
            <person name="Hildebrand F."/>
            <person name="Pallen M.J."/>
        </authorList>
    </citation>
    <scope>NUCLEOTIDE SEQUENCE</scope>
    <source>
        <strain evidence="13">ChiW19-6364</strain>
    </source>
</reference>
<evidence type="ECO:0000256" key="11">
    <source>
        <dbReference type="ARBA" id="ARBA00049399"/>
    </source>
</evidence>
<dbReference type="InterPro" id="IPR000092">
    <property type="entry name" value="Polyprenyl_synt"/>
</dbReference>
<evidence type="ECO:0000256" key="1">
    <source>
        <dbReference type="ARBA" id="ARBA00001946"/>
    </source>
</evidence>
<evidence type="ECO:0000256" key="10">
    <source>
        <dbReference type="ARBA" id="ARBA00032873"/>
    </source>
</evidence>
<evidence type="ECO:0000256" key="12">
    <source>
        <dbReference type="RuleBase" id="RU004466"/>
    </source>
</evidence>
<dbReference type="PANTHER" id="PTHR43281:SF1">
    <property type="entry name" value="FARNESYL DIPHOSPHATE SYNTHASE"/>
    <property type="match status" value="1"/>
</dbReference>
<dbReference type="SUPFAM" id="SSF48576">
    <property type="entry name" value="Terpenoid synthases"/>
    <property type="match status" value="1"/>
</dbReference>
<reference evidence="13" key="2">
    <citation type="submission" date="2021-04" db="EMBL/GenBank/DDBJ databases">
        <authorList>
            <person name="Gilroy R."/>
        </authorList>
    </citation>
    <scope>NUCLEOTIDE SEQUENCE</scope>
    <source>
        <strain evidence="13">ChiW19-6364</strain>
    </source>
</reference>
<protein>
    <recommendedName>
        <fullName evidence="4">Farnesyl diphosphate synthase</fullName>
        <ecNumber evidence="3">2.5.1.10</ecNumber>
    </recommendedName>
    <alternativeName>
        <fullName evidence="10">(2E,6E)-farnesyl diphosphate synthase</fullName>
    </alternativeName>
    <alternativeName>
        <fullName evidence="9">Geranyltranstransferase</fullName>
    </alternativeName>
</protein>
<dbReference type="InterPro" id="IPR008949">
    <property type="entry name" value="Isoprenoid_synthase_dom_sf"/>
</dbReference>
<dbReference type="GO" id="GO:0004337">
    <property type="term" value="F:(2E,6E)-farnesyl diphosphate synthase activity"/>
    <property type="evidence" value="ECO:0007669"/>
    <property type="project" value="UniProtKB-EC"/>
</dbReference>
<dbReference type="Pfam" id="PF00348">
    <property type="entry name" value="polyprenyl_synt"/>
    <property type="match status" value="1"/>
</dbReference>
<dbReference type="NCBIfam" id="NF045485">
    <property type="entry name" value="FPPsyn"/>
    <property type="match status" value="1"/>
</dbReference>
<evidence type="ECO:0000313" key="13">
    <source>
        <dbReference type="EMBL" id="HJD39937.1"/>
    </source>
</evidence>
<dbReference type="InterPro" id="IPR033749">
    <property type="entry name" value="Polyprenyl_synt_CS"/>
</dbReference>
<keyword evidence="6" id="KW-0479">Metal-binding</keyword>
<sequence>MNFKEELKERTRNAEDVIRKYLPKEEGFSVNLIKAMNYSMEAGGKRLRPVLLGEMYKICGGTGNLAEPFMAGIEMIHTHSLIHDDLPAIDNDQYRRGKKTTHVVFGESAAILAGDALLNYAYETAFKSFSLAENEGEMRKTARALEILGRKTGIHGMLGGQGADVENDGKPLTREMLDYIYVNKTSALIEASLMAGAALAGMEDLTDVEAIGRKIGLAFQIQDDILDVTGNEQELGKPVGSDEKNHKTTYATLEGMEKAGQEVQRLTEEALELLTQLPGDKTFLRELFLFLCTRRK</sequence>
<dbReference type="PROSITE" id="PS00723">
    <property type="entry name" value="POLYPRENYL_SYNTHASE_1"/>
    <property type="match status" value="1"/>
</dbReference>
<comment type="caution">
    <text evidence="13">The sequence shown here is derived from an EMBL/GenBank/DDBJ whole genome shotgun (WGS) entry which is preliminary data.</text>
</comment>
<evidence type="ECO:0000313" key="14">
    <source>
        <dbReference type="Proteomes" id="UP000823850"/>
    </source>
</evidence>
<dbReference type="SFLD" id="SFLDS00005">
    <property type="entry name" value="Isoprenoid_Synthase_Type_I"/>
    <property type="match status" value="1"/>
</dbReference>
<name>A0A9D2R8T0_9FIRM</name>
<dbReference type="GO" id="GO:0046872">
    <property type="term" value="F:metal ion binding"/>
    <property type="evidence" value="ECO:0007669"/>
    <property type="project" value="UniProtKB-KW"/>
</dbReference>
<comment type="catalytic activity">
    <reaction evidence="11">
        <text>isopentenyl diphosphate + (2E)-geranyl diphosphate = (2E,6E)-farnesyl diphosphate + diphosphate</text>
        <dbReference type="Rhea" id="RHEA:19361"/>
        <dbReference type="ChEBI" id="CHEBI:33019"/>
        <dbReference type="ChEBI" id="CHEBI:58057"/>
        <dbReference type="ChEBI" id="CHEBI:128769"/>
        <dbReference type="ChEBI" id="CHEBI:175763"/>
        <dbReference type="EC" id="2.5.1.10"/>
    </reaction>
</comment>
<keyword evidence="8" id="KW-0414">Isoprene biosynthesis</keyword>
<dbReference type="PROSITE" id="PS00444">
    <property type="entry name" value="POLYPRENYL_SYNTHASE_2"/>
    <property type="match status" value="1"/>
</dbReference>
<accession>A0A9D2R8T0</accession>
<evidence type="ECO:0000256" key="8">
    <source>
        <dbReference type="ARBA" id="ARBA00023229"/>
    </source>
</evidence>
<dbReference type="GO" id="GO:0016114">
    <property type="term" value="P:terpenoid biosynthetic process"/>
    <property type="evidence" value="ECO:0007669"/>
    <property type="project" value="UniProtKB-ARBA"/>
</dbReference>
<dbReference type="AlphaFoldDB" id="A0A9D2R8T0"/>
<dbReference type="EC" id="2.5.1.10" evidence="3"/>
<gene>
    <name evidence="13" type="ORF">H9913_07890</name>
</gene>
<comment type="cofactor">
    <cofactor evidence="1">
        <name>Mg(2+)</name>
        <dbReference type="ChEBI" id="CHEBI:18420"/>
    </cofactor>
</comment>
<dbReference type="PANTHER" id="PTHR43281">
    <property type="entry name" value="FARNESYL DIPHOSPHATE SYNTHASE"/>
    <property type="match status" value="1"/>
</dbReference>
<keyword evidence="5 12" id="KW-0808">Transferase</keyword>
<evidence type="ECO:0000256" key="5">
    <source>
        <dbReference type="ARBA" id="ARBA00022679"/>
    </source>
</evidence>
<evidence type="ECO:0000256" key="6">
    <source>
        <dbReference type="ARBA" id="ARBA00022723"/>
    </source>
</evidence>
<dbReference type="SFLD" id="SFLDG01017">
    <property type="entry name" value="Polyprenyl_Transferase_Like"/>
    <property type="match status" value="1"/>
</dbReference>
<organism evidence="13 14">
    <name type="scientific">Candidatus Blautia stercoripullorum</name>
    <dbReference type="NCBI Taxonomy" id="2838502"/>
    <lineage>
        <taxon>Bacteria</taxon>
        <taxon>Bacillati</taxon>
        <taxon>Bacillota</taxon>
        <taxon>Clostridia</taxon>
        <taxon>Lachnospirales</taxon>
        <taxon>Lachnospiraceae</taxon>
        <taxon>Blautia</taxon>
    </lineage>
</organism>
<dbReference type="GO" id="GO:0005737">
    <property type="term" value="C:cytoplasm"/>
    <property type="evidence" value="ECO:0007669"/>
    <property type="project" value="UniProtKB-ARBA"/>
</dbReference>
<dbReference type="FunFam" id="1.10.600.10:FF:000001">
    <property type="entry name" value="Geranylgeranyl diphosphate synthase"/>
    <property type="match status" value="1"/>
</dbReference>
<evidence type="ECO:0000256" key="2">
    <source>
        <dbReference type="ARBA" id="ARBA00006706"/>
    </source>
</evidence>
<evidence type="ECO:0000256" key="9">
    <source>
        <dbReference type="ARBA" id="ARBA00032380"/>
    </source>
</evidence>
<proteinExistence type="inferred from homology"/>
<evidence type="ECO:0000256" key="4">
    <source>
        <dbReference type="ARBA" id="ARBA00015100"/>
    </source>
</evidence>
<dbReference type="Gene3D" id="1.10.600.10">
    <property type="entry name" value="Farnesyl Diphosphate Synthase"/>
    <property type="match status" value="1"/>
</dbReference>
<evidence type="ECO:0000256" key="3">
    <source>
        <dbReference type="ARBA" id="ARBA00012439"/>
    </source>
</evidence>
<dbReference type="EMBL" id="DWUX01000141">
    <property type="protein sequence ID" value="HJD39937.1"/>
    <property type="molecule type" value="Genomic_DNA"/>
</dbReference>
<dbReference type="Proteomes" id="UP000823850">
    <property type="component" value="Unassembled WGS sequence"/>
</dbReference>
<dbReference type="CDD" id="cd00685">
    <property type="entry name" value="Trans_IPPS_HT"/>
    <property type="match status" value="1"/>
</dbReference>